<evidence type="ECO:0000313" key="3">
    <source>
        <dbReference type="Proteomes" id="UP001432322"/>
    </source>
</evidence>
<accession>A0AAV5VTF1</accession>
<dbReference type="EMBL" id="BTSY01000004">
    <property type="protein sequence ID" value="GMT21638.1"/>
    <property type="molecule type" value="Genomic_DNA"/>
</dbReference>
<sequence length="145" mass="16780">IWSNRFVCLLILLQFVAPTFASIFYILPSFSALSTNGERVFLAVDNRALIVLKYVNTSLYFFYCIACFVLTFLSSRQLSAMGRHIEVLNRGNTRRRILRQQRKMFTIVTVCCVTQLLKAAQQVNIILFKNIITKSKRAWSHISHL</sequence>
<keyword evidence="1" id="KW-0472">Membrane</keyword>
<keyword evidence="1" id="KW-1133">Transmembrane helix</keyword>
<evidence type="ECO:0000313" key="2">
    <source>
        <dbReference type="EMBL" id="GMT21638.1"/>
    </source>
</evidence>
<keyword evidence="1" id="KW-0812">Transmembrane</keyword>
<name>A0AAV5VTF1_9BILA</name>
<organism evidence="2 3">
    <name type="scientific">Pristionchus fissidentatus</name>
    <dbReference type="NCBI Taxonomy" id="1538716"/>
    <lineage>
        <taxon>Eukaryota</taxon>
        <taxon>Metazoa</taxon>
        <taxon>Ecdysozoa</taxon>
        <taxon>Nematoda</taxon>
        <taxon>Chromadorea</taxon>
        <taxon>Rhabditida</taxon>
        <taxon>Rhabditina</taxon>
        <taxon>Diplogasteromorpha</taxon>
        <taxon>Diplogasteroidea</taxon>
        <taxon>Neodiplogasteridae</taxon>
        <taxon>Pristionchus</taxon>
    </lineage>
</organism>
<gene>
    <name evidence="2" type="ORF">PFISCL1PPCAC_12936</name>
</gene>
<keyword evidence="3" id="KW-1185">Reference proteome</keyword>
<dbReference type="AlphaFoldDB" id="A0AAV5VTF1"/>
<dbReference type="PANTHER" id="PTHR31552">
    <property type="entry name" value="SERPENTINE RECEPTOR CLASS GAMMA"/>
    <property type="match status" value="1"/>
</dbReference>
<comment type="caution">
    <text evidence="2">The sequence shown here is derived from an EMBL/GenBank/DDBJ whole genome shotgun (WGS) entry which is preliminary data.</text>
</comment>
<protein>
    <recommendedName>
        <fullName evidence="4">G protein-coupled receptor</fullName>
    </recommendedName>
</protein>
<reference evidence="2" key="1">
    <citation type="submission" date="2023-10" db="EMBL/GenBank/DDBJ databases">
        <title>Genome assembly of Pristionchus species.</title>
        <authorList>
            <person name="Yoshida K."/>
            <person name="Sommer R.J."/>
        </authorList>
    </citation>
    <scope>NUCLEOTIDE SEQUENCE</scope>
    <source>
        <strain evidence="2">RS5133</strain>
    </source>
</reference>
<feature type="transmembrane region" description="Helical" evidence="1">
    <location>
        <begin position="54"/>
        <end position="73"/>
    </location>
</feature>
<proteinExistence type="predicted"/>
<feature type="non-terminal residue" evidence="2">
    <location>
        <position position="1"/>
    </location>
</feature>
<dbReference type="PANTHER" id="PTHR31552:SF31">
    <property type="entry name" value="SERPENTINE RECEPTOR CLASS GAMMA"/>
    <property type="match status" value="1"/>
</dbReference>
<evidence type="ECO:0008006" key="4">
    <source>
        <dbReference type="Google" id="ProtNLM"/>
    </source>
</evidence>
<dbReference type="Proteomes" id="UP001432322">
    <property type="component" value="Unassembled WGS sequence"/>
</dbReference>
<evidence type="ECO:0000256" key="1">
    <source>
        <dbReference type="SAM" id="Phobius"/>
    </source>
</evidence>